<dbReference type="PROSITE" id="PS51257">
    <property type="entry name" value="PROKAR_LIPOPROTEIN"/>
    <property type="match status" value="1"/>
</dbReference>
<organism evidence="1 2">
    <name type="scientific">Pseudomonas amygdali pv. ulmi</name>
    <dbReference type="NCBI Taxonomy" id="251720"/>
    <lineage>
        <taxon>Bacteria</taxon>
        <taxon>Pseudomonadati</taxon>
        <taxon>Pseudomonadota</taxon>
        <taxon>Gammaproteobacteria</taxon>
        <taxon>Pseudomonadales</taxon>
        <taxon>Pseudomonadaceae</taxon>
        <taxon>Pseudomonas</taxon>
        <taxon>Pseudomonas amygdali</taxon>
    </lineage>
</organism>
<reference evidence="1 2" key="1">
    <citation type="submission" date="2018-08" db="EMBL/GenBank/DDBJ databases">
        <title>Recombination of ecologically and evolutionarily significant loci maintains genetic cohesion in the Pseudomonas syringae species complex.</title>
        <authorList>
            <person name="Dillon M."/>
            <person name="Thakur S."/>
            <person name="Almeida R.N.D."/>
            <person name="Weir B.S."/>
            <person name="Guttman D.S."/>
        </authorList>
    </citation>
    <scope>NUCLEOTIDE SEQUENCE [LARGE SCALE GENOMIC DNA]</scope>
    <source>
        <strain evidence="1 2">ICMP 5931</strain>
    </source>
</reference>
<dbReference type="AlphaFoldDB" id="A0A3M4SIU7"/>
<proteinExistence type="predicted"/>
<comment type="caution">
    <text evidence="1">The sequence shown here is derived from an EMBL/GenBank/DDBJ whole genome shotgun (WGS) entry which is preliminary data.</text>
</comment>
<gene>
    <name evidence="1" type="ORF">ALP90_100579</name>
</gene>
<dbReference type="EMBL" id="RBRS01000286">
    <property type="protein sequence ID" value="RMR14596.1"/>
    <property type="molecule type" value="Genomic_DNA"/>
</dbReference>
<dbReference type="Proteomes" id="UP000271097">
    <property type="component" value="Unassembled WGS sequence"/>
</dbReference>
<name>A0A3M4SIU7_PSEA0</name>
<accession>A0A3M4SIU7</accession>
<evidence type="ECO:0000313" key="1">
    <source>
        <dbReference type="EMBL" id="RMR14596.1"/>
    </source>
</evidence>
<sequence length="86" mass="9445">MIGGRGVPMKASIKIQPSGSGITMGCVFPSAIKCPKCDYKGHGQLTTQQRAYCPVCFDEFIRQHVPELVPDPEGKPFDPNSQFVYL</sequence>
<evidence type="ECO:0000313" key="2">
    <source>
        <dbReference type="Proteomes" id="UP000271097"/>
    </source>
</evidence>
<protein>
    <submittedName>
        <fullName evidence="1">Prophage PssSM-02, Orf6</fullName>
    </submittedName>
</protein>